<evidence type="ECO:0000313" key="2">
    <source>
        <dbReference type="EMBL" id="KAK8761410.1"/>
    </source>
</evidence>
<organism evidence="2 3">
    <name type="scientific">Amblyomma americanum</name>
    <name type="common">Lone star tick</name>
    <dbReference type="NCBI Taxonomy" id="6943"/>
    <lineage>
        <taxon>Eukaryota</taxon>
        <taxon>Metazoa</taxon>
        <taxon>Ecdysozoa</taxon>
        <taxon>Arthropoda</taxon>
        <taxon>Chelicerata</taxon>
        <taxon>Arachnida</taxon>
        <taxon>Acari</taxon>
        <taxon>Parasitiformes</taxon>
        <taxon>Ixodida</taxon>
        <taxon>Ixodoidea</taxon>
        <taxon>Ixodidae</taxon>
        <taxon>Amblyomminae</taxon>
        <taxon>Amblyomma</taxon>
    </lineage>
</organism>
<dbReference type="EMBL" id="JARKHS020031201">
    <property type="protein sequence ID" value="KAK8761410.1"/>
    <property type="molecule type" value="Genomic_DNA"/>
</dbReference>
<keyword evidence="3" id="KW-1185">Reference proteome</keyword>
<proteinExistence type="predicted"/>
<dbReference type="Proteomes" id="UP001321473">
    <property type="component" value="Unassembled WGS sequence"/>
</dbReference>
<accession>A0AAQ4DG20</accession>
<protein>
    <recommendedName>
        <fullName evidence="4">Secreted protein</fullName>
    </recommendedName>
</protein>
<evidence type="ECO:0000313" key="3">
    <source>
        <dbReference type="Proteomes" id="UP001321473"/>
    </source>
</evidence>
<feature type="signal peptide" evidence="1">
    <location>
        <begin position="1"/>
        <end position="23"/>
    </location>
</feature>
<gene>
    <name evidence="2" type="ORF">V5799_027323</name>
</gene>
<feature type="chain" id="PRO_5042886708" description="Secreted protein" evidence="1">
    <location>
        <begin position="24"/>
        <end position="97"/>
    </location>
</feature>
<evidence type="ECO:0000256" key="1">
    <source>
        <dbReference type="SAM" id="SignalP"/>
    </source>
</evidence>
<dbReference type="AlphaFoldDB" id="A0AAQ4DG20"/>
<keyword evidence="1" id="KW-0732">Signal</keyword>
<comment type="caution">
    <text evidence="2">The sequence shown here is derived from an EMBL/GenBank/DDBJ whole genome shotgun (WGS) entry which is preliminary data.</text>
</comment>
<evidence type="ECO:0008006" key="4">
    <source>
        <dbReference type="Google" id="ProtNLM"/>
    </source>
</evidence>
<reference evidence="2 3" key="1">
    <citation type="journal article" date="2023" name="Arcadia Sci">
        <title>De novo assembly of a long-read Amblyomma americanum tick genome.</title>
        <authorList>
            <person name="Chou S."/>
            <person name="Poskanzer K.E."/>
            <person name="Rollins M."/>
            <person name="Thuy-Boun P.S."/>
        </authorList>
    </citation>
    <scope>NUCLEOTIDE SEQUENCE [LARGE SCALE GENOMIC DNA]</scope>
    <source>
        <strain evidence="2">F_SG_1</strain>
        <tissue evidence="2">Salivary glands</tissue>
    </source>
</reference>
<name>A0AAQ4DG20_AMBAM</name>
<sequence>MKTAFPFFVCVLHIFSGFQECTSCNGGSSQPQCHGEDGEQMLHMSQWALVLHMGALNKSSAATTTHSKPAMEIASAIKMICGRLDSAAVMTICTTAT</sequence>